<sequence>MPGPRKPSKDKSRITLQFKLTDYGPLKAEPSTNKASKKVSKEPNSSKGVDGELAANNSEMNNSLCDKAEILGAIKSLKSDLSERFDGVMTAIEAVGECAKRLTQAEEHLSTVEDEQLPLINNVTSLEETKKRLEEKMVDMEIRSRLNNLRLVNLPEGAEGSDACEFLESWLPEVLEQCALRNPLILERAHRVGPNRNAEDTILKASRAKTDILYKNQRVRLYNDVSADIHKQPKQYDGVHKRLRELGLRHGIIPPAKLILTYQGEPFRFNTPAEVQAFIDRTQRSQISVTE</sequence>
<dbReference type="Ensembl" id="ENSPRET00000026426.1">
    <property type="protein sequence ID" value="ENSPREP00000026163.1"/>
    <property type="gene ID" value="ENSPREG00000017685.1"/>
</dbReference>
<dbReference type="OMA" id="HVMFFPD"/>
<evidence type="ECO:0000313" key="3">
    <source>
        <dbReference type="Proteomes" id="UP000242638"/>
    </source>
</evidence>
<accession>A0A3P9PX26</accession>
<dbReference type="InterPro" id="IPR042566">
    <property type="entry name" value="L1_C"/>
</dbReference>
<name>A0A3P9PX26_POERE</name>
<organism evidence="2 3">
    <name type="scientific">Poecilia reticulata</name>
    <name type="common">Guppy</name>
    <name type="synonym">Acanthophacelus reticulatus</name>
    <dbReference type="NCBI Taxonomy" id="8081"/>
    <lineage>
        <taxon>Eukaryota</taxon>
        <taxon>Metazoa</taxon>
        <taxon>Chordata</taxon>
        <taxon>Craniata</taxon>
        <taxon>Vertebrata</taxon>
        <taxon>Euteleostomi</taxon>
        <taxon>Actinopterygii</taxon>
        <taxon>Neopterygii</taxon>
        <taxon>Teleostei</taxon>
        <taxon>Neoteleostei</taxon>
        <taxon>Acanthomorphata</taxon>
        <taxon>Ovalentaria</taxon>
        <taxon>Atherinomorphae</taxon>
        <taxon>Cyprinodontiformes</taxon>
        <taxon>Poeciliidae</taxon>
        <taxon>Poeciliinae</taxon>
        <taxon>Poecilia</taxon>
    </lineage>
</organism>
<evidence type="ECO:0000256" key="1">
    <source>
        <dbReference type="SAM" id="MobiDB-lite"/>
    </source>
</evidence>
<dbReference type="AlphaFoldDB" id="A0A3P9PX26"/>
<proteinExistence type="predicted"/>
<evidence type="ECO:0008006" key="4">
    <source>
        <dbReference type="Google" id="ProtNLM"/>
    </source>
</evidence>
<reference evidence="2" key="2">
    <citation type="submission" date="2025-08" db="UniProtKB">
        <authorList>
            <consortium name="Ensembl"/>
        </authorList>
    </citation>
    <scope>IDENTIFICATION</scope>
    <source>
        <strain evidence="2">Guanapo</strain>
    </source>
</reference>
<keyword evidence="3" id="KW-1185">Reference proteome</keyword>
<protein>
    <recommendedName>
        <fullName evidence="4">L1 transposable element RRM domain-containing protein</fullName>
    </recommendedName>
</protein>
<dbReference type="InterPro" id="IPR004244">
    <property type="entry name" value="Transposase_22"/>
</dbReference>
<reference evidence="3" key="1">
    <citation type="submission" date="2013-11" db="EMBL/GenBank/DDBJ databases">
        <title>The genomic landscape of the Guanapo guppy.</title>
        <authorList>
            <person name="Kuenstner A."/>
            <person name="Dreyer C."/>
        </authorList>
    </citation>
    <scope>NUCLEOTIDE SEQUENCE</scope>
    <source>
        <strain evidence="3">Guanapo</strain>
    </source>
</reference>
<dbReference type="Proteomes" id="UP000242638">
    <property type="component" value="Unassembled WGS sequence"/>
</dbReference>
<reference evidence="2" key="3">
    <citation type="submission" date="2025-09" db="UniProtKB">
        <authorList>
            <consortium name="Ensembl"/>
        </authorList>
    </citation>
    <scope>IDENTIFICATION</scope>
    <source>
        <strain evidence="2">Guanapo</strain>
    </source>
</reference>
<evidence type="ECO:0000313" key="2">
    <source>
        <dbReference type="Ensembl" id="ENSPREP00000026163.1"/>
    </source>
</evidence>
<dbReference type="Gene3D" id="3.30.250.20">
    <property type="entry name" value="L1 transposable element, C-terminal domain"/>
    <property type="match status" value="1"/>
</dbReference>
<dbReference type="GeneTree" id="ENSGT01040000240549"/>
<feature type="region of interest" description="Disordered" evidence="1">
    <location>
        <begin position="20"/>
        <end position="55"/>
    </location>
</feature>
<dbReference type="STRING" id="8081.ENSPREP00000026163"/>
<dbReference type="PANTHER" id="PTHR11505">
    <property type="entry name" value="L1 TRANSPOSABLE ELEMENT-RELATED"/>
    <property type="match status" value="1"/>
</dbReference>
<dbReference type="Gene3D" id="3.30.70.1820">
    <property type="entry name" value="L1 transposable element, RRM domain"/>
    <property type="match status" value="1"/>
</dbReference>